<keyword evidence="1" id="KW-0472">Membrane</keyword>
<feature type="domain" description="PIN" evidence="2">
    <location>
        <begin position="1028"/>
        <end position="1141"/>
    </location>
</feature>
<sequence length="1365" mass="154552">MNIDWGVVRKNIKFLVVLFRPSLAKALSLPLLLAGIGILNPPLWLDILNWFLIHQKVLPEYSGPISTPMFITGWVLIGLSLLIYLIEVWLQIKSMRQDSEKKLLDTVKEHPKQTADLIVDKLRGSGFGAQHLQDERIVELSSEITFLRFFGSFPKEEKATALAESIIDGELSGGTPQVKARALAIVARYLCIGEKADLAKKWLSHSKKLCQTEEAAIAQTFVDATGSNTIDAASGLLMVSSPSNYAAFFMIKKTVEGNEAALSWFESAGLSLHDIDNDGKVVLLSVLLTEHQWEKALDVVQKIDGESLSISPALAQLSAFTFLVNAIKAVELRESVLTYIPLAADRFPLADDSESILLRNRAVELFKVCSVRARHLGAEDVTNISDKYVLWLQLRNSETHEQAITELKSYFVNYNQKTLEYLPLAFSFGVDIDFESIENEVNKQTALSAENNVTLGLARFVLAQTQKPISAAVDYIRCHRNQMEKSVNSIAISMLEIEALAKSGLVDDAQQLLQKVEDSGAPDVEIRHLQNIIESAKGVDPVALAIRQYQQSKATSDLAHLVNLLGRENLGDRYYSYGRELFYRTGQESDAIRVCNAACSLWKFSELHQFLSDGMDLVKRSEGLQVHWAWCLFRKGDLNGAHEQIARLKQSKSQLPELKSLEINLSIFSGDWESLSIFVEDSWNSREELNANDLLQAANLAKAISPRRAKQILEFCTEKYRDDPQVFASSYFIATTMGSEDNPETSAWLNKAIVLSNDNGPLHKASFEDLKDMICESREKNERVYKAYFDGDAPIFTVAELLNRTMSDFYLLQPLENKNTKDIRWKNVVPVFHGARSDQVIAGEIVAVDASSTLMMENLGILNQLFDCFQKIIIPHSFMRWLFEEKQKVAFHQPSQIEKAKYFERLVSDGKVSVFHPKKINNPELALDVGEELAFMLEEVRENPANEVQSVVVCSYPVYKVGGTFREEEADLSSFHYCLTSCSLLVKKLKELAVITESQCTKALNYLNQHEKEWPVEIEVASGARLFLDSQSITYLITVDMLDRLSDAGFEVYVFKGERDKYRSLISHSSIIEQEDSKIENIRKFFLNGLTSGKVMLAEMPLNKDQTAASNNNYSNPTEELFEALKICDSALIDDRFLNKHRDIAFDGRTAPIYTSLDFIETLHYKELISQEQKFEARTLLREFGLAFVGISNEELEYHLNHSVVSDGEFKPTKQLRMIRENLFLIRISGLVQLPRDAQWLHETMKTIAKAIRTQWSDDIPPEVSRARSCWLYDLMGYREWAQSHKIRGNEGMAYLGEALAVHSVLMPPEHLSDKQKNSYKAWLDEFVLKPLKDNDPWSFKYVIGLMKQQIESIANNPMEIAQDE</sequence>
<keyword evidence="1" id="KW-1133">Transmembrane helix</keyword>
<gene>
    <name evidence="4" type="ORF">O1Q84_09190</name>
</gene>
<dbReference type="EMBL" id="CP114194">
    <property type="protein sequence ID" value="WAT88874.1"/>
    <property type="molecule type" value="Genomic_DNA"/>
</dbReference>
<feature type="transmembrane region" description="Helical" evidence="1">
    <location>
        <begin position="65"/>
        <end position="86"/>
    </location>
</feature>
<keyword evidence="1" id="KW-0812">Transmembrane</keyword>
<accession>A0AA47L536</accession>
<proteinExistence type="predicted"/>
<feature type="domain" description="HTH" evidence="3">
    <location>
        <begin position="767"/>
        <end position="836"/>
    </location>
</feature>
<evidence type="ECO:0000259" key="3">
    <source>
        <dbReference type="Pfam" id="PF24407"/>
    </source>
</evidence>
<feature type="transmembrane region" description="Helical" evidence="1">
    <location>
        <begin position="23"/>
        <end position="45"/>
    </location>
</feature>
<dbReference type="Pfam" id="PF20698">
    <property type="entry name" value="PIN-TPR-GreABC"/>
    <property type="match status" value="1"/>
</dbReference>
<evidence type="ECO:0000313" key="4">
    <source>
        <dbReference type="EMBL" id="WAT88874.1"/>
    </source>
</evidence>
<dbReference type="RefSeq" id="WP_269169369.1">
    <property type="nucleotide sequence ID" value="NZ_CP114194.1"/>
</dbReference>
<reference evidence="4" key="1">
    <citation type="submission" date="2022-12" db="EMBL/GenBank/DDBJ databases">
        <title>Vibrio parahaemolyticus become highly virulent by producing novel Tc toxins.</title>
        <authorList>
            <person name="Yang F."/>
            <person name="You Y."/>
            <person name="Lai Q."/>
            <person name="Xu L."/>
            <person name="Li F."/>
        </authorList>
    </citation>
    <scope>NUCLEOTIDE SEQUENCE</scope>
    <source>
        <strain evidence="4">Vp-HL-202005</strain>
    </source>
</reference>
<dbReference type="InterPro" id="IPR056620">
    <property type="entry name" value="HTH_next_PIN-TPR-GreABC"/>
</dbReference>
<protein>
    <submittedName>
        <fullName evidence="4">Uncharacterized protein</fullName>
    </submittedName>
</protein>
<organism evidence="4 5">
    <name type="scientific">Vibrio parahaemolyticus</name>
    <dbReference type="NCBI Taxonomy" id="670"/>
    <lineage>
        <taxon>Bacteria</taxon>
        <taxon>Pseudomonadati</taxon>
        <taxon>Pseudomonadota</taxon>
        <taxon>Gammaproteobacteria</taxon>
        <taxon>Vibrionales</taxon>
        <taxon>Vibrionaceae</taxon>
        <taxon>Vibrio</taxon>
    </lineage>
</organism>
<dbReference type="Proteomes" id="UP001156560">
    <property type="component" value="Chromosome 1"/>
</dbReference>
<evidence type="ECO:0000259" key="2">
    <source>
        <dbReference type="Pfam" id="PF20698"/>
    </source>
</evidence>
<evidence type="ECO:0000256" key="1">
    <source>
        <dbReference type="SAM" id="Phobius"/>
    </source>
</evidence>
<evidence type="ECO:0000313" key="5">
    <source>
        <dbReference type="Proteomes" id="UP001156560"/>
    </source>
</evidence>
<dbReference type="InterPro" id="IPR048987">
    <property type="entry name" value="PIN-TPR-GreABC"/>
</dbReference>
<name>A0AA47L536_VIBPH</name>
<dbReference type="Pfam" id="PF24407">
    <property type="entry name" value="HTH_upst_double_PIN"/>
    <property type="match status" value="1"/>
</dbReference>